<dbReference type="OrthoDB" id="10516986at2759"/>
<dbReference type="AlphaFoldDB" id="A0A2R6S1V4"/>
<evidence type="ECO:0000313" key="3">
    <source>
        <dbReference type="Proteomes" id="UP000241394"/>
    </source>
</evidence>
<feature type="compositionally biased region" description="Acidic residues" evidence="1">
    <location>
        <begin position="501"/>
        <end position="512"/>
    </location>
</feature>
<dbReference type="InParanoid" id="A0A2R6S1V4"/>
<name>A0A2R6S1V4_ACTCC</name>
<accession>A0A2R6S1V4</accession>
<comment type="caution">
    <text evidence="2">The sequence shown here is derived from an EMBL/GenBank/DDBJ whole genome shotgun (WGS) entry which is preliminary data.</text>
</comment>
<proteinExistence type="predicted"/>
<gene>
    <name evidence="2" type="ORF">CEY00_Acc00626</name>
</gene>
<feature type="region of interest" description="Disordered" evidence="1">
    <location>
        <begin position="482"/>
        <end position="512"/>
    </location>
</feature>
<organism evidence="2 3">
    <name type="scientific">Actinidia chinensis var. chinensis</name>
    <name type="common">Chinese soft-hair kiwi</name>
    <dbReference type="NCBI Taxonomy" id="1590841"/>
    <lineage>
        <taxon>Eukaryota</taxon>
        <taxon>Viridiplantae</taxon>
        <taxon>Streptophyta</taxon>
        <taxon>Embryophyta</taxon>
        <taxon>Tracheophyta</taxon>
        <taxon>Spermatophyta</taxon>
        <taxon>Magnoliopsida</taxon>
        <taxon>eudicotyledons</taxon>
        <taxon>Gunneridae</taxon>
        <taxon>Pentapetalae</taxon>
        <taxon>asterids</taxon>
        <taxon>Ericales</taxon>
        <taxon>Actinidiaceae</taxon>
        <taxon>Actinidia</taxon>
    </lineage>
</organism>
<feature type="region of interest" description="Disordered" evidence="1">
    <location>
        <begin position="300"/>
        <end position="322"/>
    </location>
</feature>
<protein>
    <submittedName>
        <fullName evidence="2">Serine/arginine repetitive matrix protein</fullName>
    </submittedName>
</protein>
<dbReference type="Gramene" id="PSS36256">
    <property type="protein sequence ID" value="PSS36256"/>
    <property type="gene ID" value="CEY00_Acc00626"/>
</dbReference>
<dbReference type="Proteomes" id="UP000241394">
    <property type="component" value="Chromosome LG1"/>
</dbReference>
<reference evidence="3" key="2">
    <citation type="journal article" date="2018" name="BMC Genomics">
        <title>A manually annotated Actinidia chinensis var. chinensis (kiwifruit) genome highlights the challenges associated with draft genomes and gene prediction in plants.</title>
        <authorList>
            <person name="Pilkington S.M."/>
            <person name="Crowhurst R."/>
            <person name="Hilario E."/>
            <person name="Nardozza S."/>
            <person name="Fraser L."/>
            <person name="Peng Y."/>
            <person name="Gunaseelan K."/>
            <person name="Simpson R."/>
            <person name="Tahir J."/>
            <person name="Deroles S.C."/>
            <person name="Templeton K."/>
            <person name="Luo Z."/>
            <person name="Davy M."/>
            <person name="Cheng C."/>
            <person name="McNeilage M."/>
            <person name="Scaglione D."/>
            <person name="Liu Y."/>
            <person name="Zhang Q."/>
            <person name="Datson P."/>
            <person name="De Silva N."/>
            <person name="Gardiner S.E."/>
            <person name="Bassett H."/>
            <person name="Chagne D."/>
            <person name="McCallum J."/>
            <person name="Dzierzon H."/>
            <person name="Deng C."/>
            <person name="Wang Y.Y."/>
            <person name="Barron L."/>
            <person name="Manako K."/>
            <person name="Bowen J."/>
            <person name="Foster T.M."/>
            <person name="Erridge Z.A."/>
            <person name="Tiffin H."/>
            <person name="Waite C.N."/>
            <person name="Davies K.M."/>
            <person name="Grierson E.P."/>
            <person name="Laing W.A."/>
            <person name="Kirk R."/>
            <person name="Chen X."/>
            <person name="Wood M."/>
            <person name="Montefiori M."/>
            <person name="Brummell D.A."/>
            <person name="Schwinn K.E."/>
            <person name="Catanach A."/>
            <person name="Fullerton C."/>
            <person name="Li D."/>
            <person name="Meiyalaghan S."/>
            <person name="Nieuwenhuizen N."/>
            <person name="Read N."/>
            <person name="Prakash R."/>
            <person name="Hunter D."/>
            <person name="Zhang H."/>
            <person name="McKenzie M."/>
            <person name="Knabel M."/>
            <person name="Harris A."/>
            <person name="Allan A.C."/>
            <person name="Gleave A."/>
            <person name="Chen A."/>
            <person name="Janssen B.J."/>
            <person name="Plunkett B."/>
            <person name="Ampomah-Dwamena C."/>
            <person name="Voogd C."/>
            <person name="Leif D."/>
            <person name="Lafferty D."/>
            <person name="Souleyre E.J.F."/>
            <person name="Varkonyi-Gasic E."/>
            <person name="Gambi F."/>
            <person name="Hanley J."/>
            <person name="Yao J.L."/>
            <person name="Cheung J."/>
            <person name="David K.M."/>
            <person name="Warren B."/>
            <person name="Marsh K."/>
            <person name="Snowden K.C."/>
            <person name="Lin-Wang K."/>
            <person name="Brian L."/>
            <person name="Martinez-Sanchez M."/>
            <person name="Wang M."/>
            <person name="Ileperuma N."/>
            <person name="Macnee N."/>
            <person name="Campin R."/>
            <person name="McAtee P."/>
            <person name="Drummond R.S.M."/>
            <person name="Espley R.V."/>
            <person name="Ireland H.S."/>
            <person name="Wu R."/>
            <person name="Atkinson R.G."/>
            <person name="Karunairetnam S."/>
            <person name="Bulley S."/>
            <person name="Chunkath S."/>
            <person name="Hanley Z."/>
            <person name="Storey R."/>
            <person name="Thrimawithana A.H."/>
            <person name="Thomson S."/>
            <person name="David C."/>
            <person name="Testolin R."/>
            <person name="Huang H."/>
            <person name="Hellens R.P."/>
            <person name="Schaffer R.J."/>
        </authorList>
    </citation>
    <scope>NUCLEOTIDE SEQUENCE [LARGE SCALE GENOMIC DNA]</scope>
    <source>
        <strain evidence="3">cv. Red5</strain>
    </source>
</reference>
<keyword evidence="3" id="KW-1185">Reference proteome</keyword>
<evidence type="ECO:0000313" key="2">
    <source>
        <dbReference type="EMBL" id="PSS36256.1"/>
    </source>
</evidence>
<dbReference type="EMBL" id="NKQK01000001">
    <property type="protein sequence ID" value="PSS36256.1"/>
    <property type="molecule type" value="Genomic_DNA"/>
</dbReference>
<evidence type="ECO:0000256" key="1">
    <source>
        <dbReference type="SAM" id="MobiDB-lite"/>
    </source>
</evidence>
<sequence>MPYKTEVGETENSLPSWVLQHLGQTSMADEVNQHLLPPDESSPQERLPEIKVPSSSATELNIMTQGDLDRLRKTCSFPLGGSDEDPWEWRDDLIRQRWQGGFLRLNRFKVSLCLAQGSGIEIGMALLQGETRQEHSEGAPQQRQGMEEEIFLCLGRRLGVLSEHSSQRRGSTGSEVIGHSGRMGHFKILVVLDSRTFHKYFTEMSSGGGTTQSDIGGEAEGDNRGEAIAFAGDASESSYSKDVPCPEVLLPVARAQAPTLVMSKRIKLSQLAKVVAEKTAIYSSKGVVISEAFEMASKKRALDDGEGSPTKSIPGEAMGPHASMMSSTATAEKILAGVILPTDKEKVEKLTVDQVVTKFLHILRQGVILGSSLAIRSKDFAEGALNQQALTESSELEMVRAQNWAIELEGALDEVSTKGNKAAEEVEAKNKKVARLEAQVAKLEKSQNLTKGRIIALTHHYPNLGIDLEDIEMDRDFLTKEEAKAEERERKVAEERGEKEAEMEEGGLGDKS</sequence>
<feature type="compositionally biased region" description="Basic and acidic residues" evidence="1">
    <location>
        <begin position="482"/>
        <end position="500"/>
    </location>
</feature>
<reference evidence="2 3" key="1">
    <citation type="submission" date="2017-07" db="EMBL/GenBank/DDBJ databases">
        <title>An improved, manually edited Actinidia chinensis var. chinensis (kiwifruit) genome highlights the challenges associated with draft genomes and gene prediction in plants.</title>
        <authorList>
            <person name="Pilkington S."/>
            <person name="Crowhurst R."/>
            <person name="Hilario E."/>
            <person name="Nardozza S."/>
            <person name="Fraser L."/>
            <person name="Peng Y."/>
            <person name="Gunaseelan K."/>
            <person name="Simpson R."/>
            <person name="Tahir J."/>
            <person name="Deroles S."/>
            <person name="Templeton K."/>
            <person name="Luo Z."/>
            <person name="Davy M."/>
            <person name="Cheng C."/>
            <person name="Mcneilage M."/>
            <person name="Scaglione D."/>
            <person name="Liu Y."/>
            <person name="Zhang Q."/>
            <person name="Datson P."/>
            <person name="De Silva N."/>
            <person name="Gardiner S."/>
            <person name="Bassett H."/>
            <person name="Chagne D."/>
            <person name="Mccallum J."/>
            <person name="Dzierzon H."/>
            <person name="Deng C."/>
            <person name="Wang Y.-Y."/>
            <person name="Barron N."/>
            <person name="Manako K."/>
            <person name="Bowen J."/>
            <person name="Foster T."/>
            <person name="Erridge Z."/>
            <person name="Tiffin H."/>
            <person name="Waite C."/>
            <person name="Davies K."/>
            <person name="Grierson E."/>
            <person name="Laing W."/>
            <person name="Kirk R."/>
            <person name="Chen X."/>
            <person name="Wood M."/>
            <person name="Montefiori M."/>
            <person name="Brummell D."/>
            <person name="Schwinn K."/>
            <person name="Catanach A."/>
            <person name="Fullerton C."/>
            <person name="Li D."/>
            <person name="Meiyalaghan S."/>
            <person name="Nieuwenhuizen N."/>
            <person name="Read N."/>
            <person name="Prakash R."/>
            <person name="Hunter D."/>
            <person name="Zhang H."/>
            <person name="Mckenzie M."/>
            <person name="Knabel M."/>
            <person name="Harris A."/>
            <person name="Allan A."/>
            <person name="Chen A."/>
            <person name="Janssen B."/>
            <person name="Plunkett B."/>
            <person name="Dwamena C."/>
            <person name="Voogd C."/>
            <person name="Leif D."/>
            <person name="Lafferty D."/>
            <person name="Souleyre E."/>
            <person name="Varkonyi-Gasic E."/>
            <person name="Gambi F."/>
            <person name="Hanley J."/>
            <person name="Yao J.-L."/>
            <person name="Cheung J."/>
            <person name="David K."/>
            <person name="Warren B."/>
            <person name="Marsh K."/>
            <person name="Snowden K."/>
            <person name="Lin-Wang K."/>
            <person name="Brian L."/>
            <person name="Martinez-Sanchez M."/>
            <person name="Wang M."/>
            <person name="Ileperuma N."/>
            <person name="Macnee N."/>
            <person name="Campin R."/>
            <person name="Mcatee P."/>
            <person name="Drummond R."/>
            <person name="Espley R."/>
            <person name="Ireland H."/>
            <person name="Wu R."/>
            <person name="Atkinson R."/>
            <person name="Karunairetnam S."/>
            <person name="Bulley S."/>
            <person name="Chunkath S."/>
            <person name="Hanley Z."/>
            <person name="Storey R."/>
            <person name="Thrimawithana A."/>
            <person name="Thomson S."/>
            <person name="David C."/>
            <person name="Testolin R."/>
        </authorList>
    </citation>
    <scope>NUCLEOTIDE SEQUENCE [LARGE SCALE GENOMIC DNA]</scope>
    <source>
        <strain evidence="3">cv. Red5</strain>
        <tissue evidence="2">Young leaf</tissue>
    </source>
</reference>
<dbReference type="STRING" id="1590841.A0A2R6S1V4"/>